<dbReference type="EC" id="3.1.-.-" evidence="8"/>
<dbReference type="GO" id="GO:0090729">
    <property type="term" value="F:toxin activity"/>
    <property type="evidence" value="ECO:0007669"/>
    <property type="project" value="UniProtKB-KW"/>
</dbReference>
<feature type="binding site" evidence="8">
    <location>
        <position position="12"/>
    </location>
    <ligand>
        <name>Mg(2+)</name>
        <dbReference type="ChEBI" id="CHEBI:18420"/>
    </ligand>
</feature>
<dbReference type="InterPro" id="IPR050556">
    <property type="entry name" value="Type_II_TA_system_RNase"/>
</dbReference>
<dbReference type="Gene3D" id="3.40.50.1010">
    <property type="entry name" value="5'-nuclease"/>
    <property type="match status" value="1"/>
</dbReference>
<dbReference type="KEGG" id="xbc:ELE36_01175"/>
<keyword evidence="2 8" id="KW-1277">Toxin-antitoxin system</keyword>
<dbReference type="PANTHER" id="PTHR33653">
    <property type="entry name" value="RIBONUCLEASE VAPC2"/>
    <property type="match status" value="1"/>
</dbReference>
<keyword evidence="5 8" id="KW-0378">Hydrolase</keyword>
<dbReference type="OrthoDB" id="9804823at2"/>
<comment type="function">
    <text evidence="8">Toxic component of a toxin-antitoxin (TA) system. An RNase.</text>
</comment>
<dbReference type="InterPro" id="IPR029060">
    <property type="entry name" value="PIN-like_dom_sf"/>
</dbReference>
<keyword evidence="8" id="KW-0800">Toxin</keyword>
<name>A0A411HF76_9GAMM</name>
<keyword evidence="3 8" id="KW-0540">Nuclease</keyword>
<accession>A0A411HF76</accession>
<dbReference type="GO" id="GO:0016787">
    <property type="term" value="F:hydrolase activity"/>
    <property type="evidence" value="ECO:0007669"/>
    <property type="project" value="UniProtKB-KW"/>
</dbReference>
<dbReference type="GO" id="GO:0004540">
    <property type="term" value="F:RNA nuclease activity"/>
    <property type="evidence" value="ECO:0007669"/>
    <property type="project" value="InterPro"/>
</dbReference>
<dbReference type="InterPro" id="IPR002716">
    <property type="entry name" value="PIN_dom"/>
</dbReference>
<dbReference type="GO" id="GO:0000287">
    <property type="term" value="F:magnesium ion binding"/>
    <property type="evidence" value="ECO:0007669"/>
    <property type="project" value="UniProtKB-UniRule"/>
</dbReference>
<dbReference type="InterPro" id="IPR022907">
    <property type="entry name" value="VapC_family"/>
</dbReference>
<dbReference type="HAMAP" id="MF_00265">
    <property type="entry name" value="VapC_Nob1"/>
    <property type="match status" value="1"/>
</dbReference>
<evidence type="ECO:0000256" key="8">
    <source>
        <dbReference type="HAMAP-Rule" id="MF_00265"/>
    </source>
</evidence>
<reference evidence="10 11" key="1">
    <citation type="submission" date="2019-01" db="EMBL/GenBank/DDBJ databases">
        <title>Pseudolysobacter antarctica gen. nov., sp. nov., isolated from Fildes Peninsula, Antarctica.</title>
        <authorList>
            <person name="Wei Z."/>
            <person name="Peng F."/>
        </authorList>
    </citation>
    <scope>NUCLEOTIDE SEQUENCE [LARGE SCALE GENOMIC DNA]</scope>
    <source>
        <strain evidence="10 11">AQ6-296</strain>
    </source>
</reference>
<comment type="cofactor">
    <cofactor evidence="1 8">
        <name>Mg(2+)</name>
        <dbReference type="ChEBI" id="CHEBI:18420"/>
    </cofactor>
</comment>
<evidence type="ECO:0000256" key="3">
    <source>
        <dbReference type="ARBA" id="ARBA00022722"/>
    </source>
</evidence>
<protein>
    <recommendedName>
        <fullName evidence="8">Ribonuclease VapC</fullName>
        <shortName evidence="8">RNase VapC</shortName>
        <ecNumber evidence="8">3.1.-.-</ecNumber>
    </recommendedName>
    <alternativeName>
        <fullName evidence="8">Toxin VapC</fullName>
    </alternativeName>
</protein>
<evidence type="ECO:0000256" key="5">
    <source>
        <dbReference type="ARBA" id="ARBA00022801"/>
    </source>
</evidence>
<gene>
    <name evidence="8" type="primary">vapC</name>
    <name evidence="10" type="ORF">ELE36_01175</name>
</gene>
<evidence type="ECO:0000313" key="11">
    <source>
        <dbReference type="Proteomes" id="UP000291562"/>
    </source>
</evidence>
<proteinExistence type="inferred from homology"/>
<dbReference type="PANTHER" id="PTHR33653:SF1">
    <property type="entry name" value="RIBONUCLEASE VAPC2"/>
    <property type="match status" value="1"/>
</dbReference>
<keyword evidence="11" id="KW-1185">Reference proteome</keyword>
<dbReference type="Pfam" id="PF01850">
    <property type="entry name" value="PIN"/>
    <property type="match status" value="1"/>
</dbReference>
<evidence type="ECO:0000256" key="6">
    <source>
        <dbReference type="ARBA" id="ARBA00022842"/>
    </source>
</evidence>
<dbReference type="EMBL" id="CP035704">
    <property type="protein sequence ID" value="QBB69104.1"/>
    <property type="molecule type" value="Genomic_DNA"/>
</dbReference>
<feature type="binding site" evidence="8">
    <location>
        <position position="111"/>
    </location>
    <ligand>
        <name>Mg(2+)</name>
        <dbReference type="ChEBI" id="CHEBI:18420"/>
    </ligand>
</feature>
<dbReference type="AlphaFoldDB" id="A0A411HF76"/>
<evidence type="ECO:0000256" key="4">
    <source>
        <dbReference type="ARBA" id="ARBA00022723"/>
    </source>
</evidence>
<evidence type="ECO:0000256" key="2">
    <source>
        <dbReference type="ARBA" id="ARBA00022649"/>
    </source>
</evidence>
<keyword evidence="6 8" id="KW-0460">Magnesium</keyword>
<evidence type="ECO:0000313" key="10">
    <source>
        <dbReference type="EMBL" id="QBB69104.1"/>
    </source>
</evidence>
<keyword evidence="4 8" id="KW-0479">Metal-binding</keyword>
<dbReference type="Proteomes" id="UP000291562">
    <property type="component" value="Chromosome"/>
</dbReference>
<evidence type="ECO:0000259" key="9">
    <source>
        <dbReference type="Pfam" id="PF01850"/>
    </source>
</evidence>
<organism evidence="10 11">
    <name type="scientific">Pseudolysobacter antarcticus</name>
    <dbReference type="NCBI Taxonomy" id="2511995"/>
    <lineage>
        <taxon>Bacteria</taxon>
        <taxon>Pseudomonadati</taxon>
        <taxon>Pseudomonadota</taxon>
        <taxon>Gammaproteobacteria</taxon>
        <taxon>Lysobacterales</taxon>
        <taxon>Rhodanobacteraceae</taxon>
        <taxon>Pseudolysobacter</taxon>
    </lineage>
</organism>
<evidence type="ECO:0000256" key="7">
    <source>
        <dbReference type="ARBA" id="ARBA00038093"/>
    </source>
</evidence>
<dbReference type="CDD" id="cd18746">
    <property type="entry name" value="PIN_VapC4-5_FitB-like"/>
    <property type="match status" value="1"/>
</dbReference>
<feature type="domain" description="PIN" evidence="9">
    <location>
        <begin position="9"/>
        <end position="135"/>
    </location>
</feature>
<sequence length="145" mass="16273">MPGRRPVSYLLDTCVLSEYTQLVPDPKVLAWIDSIAETRLYVSALSLGEIRQGAAHIANTKKSARLMEWLELQLLPRFEHRVLSVDTEIALVWGELRGSLLRKGKPASLFDSLIAATAKVHGFSVVTRNVRDFKNFEVGIINPWS</sequence>
<comment type="similarity">
    <text evidence="7 8">Belongs to the PINc/VapC protein family.</text>
</comment>
<dbReference type="SUPFAM" id="SSF88723">
    <property type="entry name" value="PIN domain-like"/>
    <property type="match status" value="1"/>
</dbReference>
<evidence type="ECO:0000256" key="1">
    <source>
        <dbReference type="ARBA" id="ARBA00001946"/>
    </source>
</evidence>